<organism evidence="2 3">
    <name type="scientific">Jannaschia faecimaris</name>
    <dbReference type="NCBI Taxonomy" id="1244108"/>
    <lineage>
        <taxon>Bacteria</taxon>
        <taxon>Pseudomonadati</taxon>
        <taxon>Pseudomonadota</taxon>
        <taxon>Alphaproteobacteria</taxon>
        <taxon>Rhodobacterales</taxon>
        <taxon>Roseobacteraceae</taxon>
        <taxon>Jannaschia</taxon>
    </lineage>
</organism>
<proteinExistence type="predicted"/>
<feature type="transmembrane region" description="Helical" evidence="1">
    <location>
        <begin position="6"/>
        <end position="23"/>
    </location>
</feature>
<keyword evidence="1" id="KW-1133">Transmembrane helix</keyword>
<evidence type="ECO:0000313" key="2">
    <source>
        <dbReference type="EMBL" id="SDY44799.1"/>
    </source>
</evidence>
<accession>A0A1H3JYU1</accession>
<reference evidence="3" key="1">
    <citation type="submission" date="2016-10" db="EMBL/GenBank/DDBJ databases">
        <authorList>
            <person name="Varghese N."/>
            <person name="Submissions S."/>
        </authorList>
    </citation>
    <scope>NUCLEOTIDE SEQUENCE [LARGE SCALE GENOMIC DNA]</scope>
    <source>
        <strain evidence="3">DSM 100420</strain>
    </source>
</reference>
<evidence type="ECO:0000313" key="3">
    <source>
        <dbReference type="Proteomes" id="UP000198914"/>
    </source>
</evidence>
<keyword evidence="1" id="KW-0472">Membrane</keyword>
<gene>
    <name evidence="2" type="ORF">SAMN05444004_101466</name>
</gene>
<dbReference type="EMBL" id="FNPX01000001">
    <property type="protein sequence ID" value="SDY44799.1"/>
    <property type="molecule type" value="Genomic_DNA"/>
</dbReference>
<name>A0A1H3JYU1_9RHOB</name>
<dbReference type="Proteomes" id="UP000198914">
    <property type="component" value="Unassembled WGS sequence"/>
</dbReference>
<evidence type="ECO:0000256" key="1">
    <source>
        <dbReference type="SAM" id="Phobius"/>
    </source>
</evidence>
<keyword evidence="3" id="KW-1185">Reference proteome</keyword>
<dbReference type="STRING" id="1244108.SAMN05444004_101466"/>
<dbReference type="OrthoDB" id="7630018at2"/>
<protein>
    <submittedName>
        <fullName evidence="2">Uncharacterized protein</fullName>
    </submittedName>
</protein>
<dbReference type="RefSeq" id="WP_092641673.1">
    <property type="nucleotide sequence ID" value="NZ_FNPX01000001.1"/>
</dbReference>
<dbReference type="AlphaFoldDB" id="A0A1H3JYU1"/>
<keyword evidence="1" id="KW-0812">Transmembrane</keyword>
<sequence length="133" mass="14390">MQTLGFISDVLLLAATCGMALWCRTLARRLRAFNDLDAGHGGSIATLTLQVDDLKESITAATEQTDDRSALLKAANAQADDRIGRMEMLLASLEDLEDEAADRVLDNPIPERADVLPSFKASRQVDASPGAYR</sequence>